<dbReference type="EMBL" id="GDUN01001093">
    <property type="protein sequence ID" value="JAN94826.1"/>
    <property type="molecule type" value="mRNA"/>
</dbReference>
<reference evidence="1" key="1">
    <citation type="journal article" date="2016" name="PLoS ONE">
        <title>A Deep Insight into the Sialome of Male and Female Aedes aegypti Mosquitoes.</title>
        <authorList>
            <person name="Ribeiro J.M."/>
            <person name="Martin-Martin I."/>
            <person name="Arca B."/>
            <person name="Calvo E."/>
        </authorList>
    </citation>
    <scope>NUCLEOTIDE SEQUENCE</scope>
    <source>
        <strain evidence="1">Liverpool</strain>
        <tissue evidence="1">Salivary glands</tissue>
    </source>
</reference>
<feature type="non-terminal residue" evidence="1">
    <location>
        <position position="1"/>
    </location>
</feature>
<organism evidence="1">
    <name type="scientific">Aedes aegypti</name>
    <name type="common">Yellowfever mosquito</name>
    <name type="synonym">Culex aegypti</name>
    <dbReference type="NCBI Taxonomy" id="7159"/>
    <lineage>
        <taxon>Eukaryota</taxon>
        <taxon>Metazoa</taxon>
        <taxon>Ecdysozoa</taxon>
        <taxon>Arthropoda</taxon>
        <taxon>Hexapoda</taxon>
        <taxon>Insecta</taxon>
        <taxon>Pterygota</taxon>
        <taxon>Neoptera</taxon>
        <taxon>Endopterygota</taxon>
        <taxon>Diptera</taxon>
        <taxon>Nematocera</taxon>
        <taxon>Culicoidea</taxon>
        <taxon>Culicidae</taxon>
        <taxon>Culicinae</taxon>
        <taxon>Aedini</taxon>
        <taxon>Aedes</taxon>
        <taxon>Stegomyia</taxon>
    </lineage>
</organism>
<dbReference type="AlphaFoldDB" id="A0A0P6K0N2"/>
<name>A0A0P6K0N2_AEDAE</name>
<sequence>PIDNFCMKISSTKRSSADEIQTPTSLSLVLLNSYAFTAASIWVPKTKNAALLYLKLIPDQRSSPIWQPFTRRMLEHVSFWISTRDSPKCF</sequence>
<evidence type="ECO:0000313" key="1">
    <source>
        <dbReference type="EMBL" id="JAN94826.1"/>
    </source>
</evidence>
<protein>
    <submittedName>
        <fullName evidence="1">Uncharacterized protein</fullName>
    </submittedName>
</protein>
<accession>A0A0P6K0N2</accession>
<proteinExistence type="evidence at transcript level"/>